<evidence type="ECO:0000256" key="12">
    <source>
        <dbReference type="ARBA" id="ARBA00048679"/>
    </source>
</evidence>
<comment type="subcellular location">
    <subcellularLocation>
        <location evidence="1">Nucleus</location>
    </subcellularLocation>
</comment>
<dbReference type="InterPro" id="IPR036940">
    <property type="entry name" value="PI3/4_kinase_cat_sf"/>
</dbReference>
<dbReference type="SUPFAM" id="SSF56112">
    <property type="entry name" value="Protein kinase-like (PK-like)"/>
    <property type="match status" value="1"/>
</dbReference>
<dbReference type="GO" id="GO:0005634">
    <property type="term" value="C:nucleus"/>
    <property type="evidence" value="ECO:0007669"/>
    <property type="project" value="UniProtKB-SubCell"/>
</dbReference>
<evidence type="ECO:0000256" key="9">
    <source>
        <dbReference type="ARBA" id="ARBA00023242"/>
    </source>
</evidence>
<keyword evidence="19" id="KW-1185">Reference proteome</keyword>
<evidence type="ECO:0000256" key="2">
    <source>
        <dbReference type="ARBA" id="ARBA00012513"/>
    </source>
</evidence>
<reference evidence="18 19" key="1">
    <citation type="journal article" date="2014" name="Nat. Commun.">
        <title>Klebsormidium flaccidum genome reveals primary factors for plant terrestrial adaptation.</title>
        <authorList>
            <person name="Hori K."/>
            <person name="Maruyama F."/>
            <person name="Fujisawa T."/>
            <person name="Togashi T."/>
            <person name="Yamamoto N."/>
            <person name="Seo M."/>
            <person name="Sato S."/>
            <person name="Yamada T."/>
            <person name="Mori H."/>
            <person name="Tajima N."/>
            <person name="Moriyama T."/>
            <person name="Ikeuchi M."/>
            <person name="Watanabe M."/>
            <person name="Wada H."/>
            <person name="Kobayashi K."/>
            <person name="Saito M."/>
            <person name="Masuda T."/>
            <person name="Sasaki-Sekimoto Y."/>
            <person name="Mashiguchi K."/>
            <person name="Awai K."/>
            <person name="Shimojima M."/>
            <person name="Masuda S."/>
            <person name="Iwai M."/>
            <person name="Nobusawa T."/>
            <person name="Narise T."/>
            <person name="Kondo S."/>
            <person name="Saito H."/>
            <person name="Sato R."/>
            <person name="Murakawa M."/>
            <person name="Ihara Y."/>
            <person name="Oshima-Yamada Y."/>
            <person name="Ohtaka K."/>
            <person name="Satoh M."/>
            <person name="Sonobe K."/>
            <person name="Ishii M."/>
            <person name="Ohtani R."/>
            <person name="Kanamori-Sato M."/>
            <person name="Honoki R."/>
            <person name="Miyazaki D."/>
            <person name="Mochizuki H."/>
            <person name="Umetsu J."/>
            <person name="Higashi K."/>
            <person name="Shibata D."/>
            <person name="Kamiya Y."/>
            <person name="Sato N."/>
            <person name="Nakamura Y."/>
            <person name="Tabata S."/>
            <person name="Ida S."/>
            <person name="Kurokawa K."/>
            <person name="Ohta H."/>
        </authorList>
    </citation>
    <scope>NUCLEOTIDE SEQUENCE [LARGE SCALE GENOMIC DNA]</scope>
    <source>
        <strain evidence="18 19">NIES-2285</strain>
    </source>
</reference>
<dbReference type="InterPro" id="IPR044107">
    <property type="entry name" value="PIKKc_ATM"/>
</dbReference>
<organism evidence="18 19">
    <name type="scientific">Klebsormidium nitens</name>
    <name type="common">Green alga</name>
    <name type="synonym">Ulothrix nitens</name>
    <dbReference type="NCBI Taxonomy" id="105231"/>
    <lineage>
        <taxon>Eukaryota</taxon>
        <taxon>Viridiplantae</taxon>
        <taxon>Streptophyta</taxon>
        <taxon>Klebsormidiophyceae</taxon>
        <taxon>Klebsormidiales</taxon>
        <taxon>Klebsormidiaceae</taxon>
        <taxon>Klebsormidium</taxon>
    </lineage>
</organism>
<dbReference type="EC" id="2.7.11.1" evidence="2"/>
<evidence type="ECO:0000259" key="17">
    <source>
        <dbReference type="PROSITE" id="PS51190"/>
    </source>
</evidence>
<dbReference type="PROSITE" id="PS00915">
    <property type="entry name" value="PI3_4_KINASE_1"/>
    <property type="match status" value="1"/>
</dbReference>
<dbReference type="InterPro" id="IPR011009">
    <property type="entry name" value="Kinase-like_dom_sf"/>
</dbReference>
<keyword evidence="3" id="KW-0723">Serine/threonine-protein kinase</keyword>
<proteinExistence type="predicted"/>
<dbReference type="SMART" id="SM00146">
    <property type="entry name" value="PI3Kc"/>
    <property type="match status" value="1"/>
</dbReference>
<dbReference type="InterPro" id="IPR057445">
    <property type="entry name" value="ATM_TPR"/>
</dbReference>
<evidence type="ECO:0000256" key="3">
    <source>
        <dbReference type="ARBA" id="ARBA00022527"/>
    </source>
</evidence>
<dbReference type="Pfam" id="PF02260">
    <property type="entry name" value="FATC"/>
    <property type="match status" value="1"/>
</dbReference>
<keyword evidence="9" id="KW-0539">Nucleus</keyword>
<dbReference type="InterPro" id="IPR003152">
    <property type="entry name" value="FATC_dom"/>
</dbReference>
<feature type="region of interest" description="Disordered" evidence="14">
    <location>
        <begin position="1625"/>
        <end position="1663"/>
    </location>
</feature>
<dbReference type="PROSITE" id="PS00916">
    <property type="entry name" value="PI3_4_KINASE_2"/>
    <property type="match status" value="1"/>
</dbReference>
<dbReference type="InterPro" id="IPR014009">
    <property type="entry name" value="PIK_FAT"/>
</dbReference>
<dbReference type="InterPro" id="IPR038980">
    <property type="entry name" value="ATM_plant"/>
</dbReference>
<dbReference type="InterPro" id="IPR003151">
    <property type="entry name" value="PIK-rel_kinase_FAT"/>
</dbReference>
<dbReference type="Pfam" id="PF25360">
    <property type="entry name" value="TPR_ATM"/>
    <property type="match status" value="1"/>
</dbReference>
<dbReference type="GO" id="GO:0010212">
    <property type="term" value="P:response to ionizing radiation"/>
    <property type="evidence" value="ECO:0000318"/>
    <property type="project" value="GO_Central"/>
</dbReference>
<gene>
    <name evidence="18" type="ORF">KFL_002850110</name>
</gene>
<feature type="domain" description="FATC" evidence="17">
    <location>
        <begin position="3022"/>
        <end position="3054"/>
    </location>
</feature>
<keyword evidence="6" id="KW-0227">DNA damage</keyword>
<dbReference type="Pfam" id="PF02259">
    <property type="entry name" value="FAT"/>
    <property type="match status" value="1"/>
</dbReference>
<name>A0A1Y1ICA0_KLENI</name>
<keyword evidence="4" id="KW-0808">Transferase</keyword>
<dbReference type="FunFam" id="1.10.1070.11:FF:000015">
    <property type="entry name" value="Serine/threonine-protein kinase ATM"/>
    <property type="match status" value="1"/>
</dbReference>
<evidence type="ECO:0000256" key="1">
    <source>
        <dbReference type="ARBA" id="ARBA00004123"/>
    </source>
</evidence>
<keyword evidence="5" id="KW-0547">Nucleotide-binding</keyword>
<feature type="compositionally biased region" description="Polar residues" evidence="14">
    <location>
        <begin position="1880"/>
        <end position="1889"/>
    </location>
</feature>
<dbReference type="Proteomes" id="UP000054558">
    <property type="component" value="Unassembled WGS sequence"/>
</dbReference>
<dbReference type="InterPro" id="IPR011989">
    <property type="entry name" value="ARM-like"/>
</dbReference>
<evidence type="ECO:0000259" key="16">
    <source>
        <dbReference type="PROSITE" id="PS51189"/>
    </source>
</evidence>
<evidence type="ECO:0000256" key="11">
    <source>
        <dbReference type="ARBA" id="ARBA00047899"/>
    </source>
</evidence>
<dbReference type="GO" id="GO:0000785">
    <property type="term" value="C:chromatin"/>
    <property type="evidence" value="ECO:0000318"/>
    <property type="project" value="GO_Central"/>
</dbReference>
<sequence>MVSKEDVEELMEKLCSEKAKVRKDAIKELNSYLSGSGGGDFIACLDQESASLYDKRVRIPAASWPGVLQALCQCILTEVLAAKKRPPETLLAKTFKLYIQKAEETKREGGRLQMGKKTFHNLVDFFMSKAIDLAHGRLPRTEEGFRNIATLHMLLQHPPRDLPEEVRDDVFEGFTRMFPNLKDDGRYSEKMLAALNAFLLSDGLDLGDDAARQHAEVHTFMHSTWLNTTERRMKATLVAYARLQMQLQGFQLMEDETGALSDLVDLVSKDLDQGDVGVSGRGAALGARDKPHEEQLGGVQPHVRCLLELAAVVFSEAARFSYGPEEANGSRKRRKKQPILEQVLENTLAGKGSWPGAFCLLVHRRHAFLPRETLLSWLQALAGALPGFISAASASRAPEPLAWMLRCIVELAAKWPVKWEGNSERPAAEVRSEGAKIASTWGSIWEAAVDLLLHQAAVPMLSEGTLRLLGCLASRGLVEAVTAPPELFELRVFTETCTHSAVHFVAAFFSALGPHFTELGPEQVAQLRSRLLSWSLQVLSPKTSTARGKLSGQTHVDLVLLQSALLALAAGFSSQPDSPDPPPQQPYWERTAWWSPADETERAMEEEIASLDRSGRTLACFASQLAPSHNFPRSHPGKGRLPGLLTARLMSDAAGALSEVVLGAVEQSKQQPDPVFLLETCAACARCLDEVEAACKDGSMRPHPSWGPGGPTRQALACALATCTAILNGSLAPAGTPGRSEDGASAAAQKHFTPQLAATLETLVAASDSAVLTSEEGGAEDAHESEALLDDLARAVHEGFIAATEAEDAAEGFQGVAPMQEDGAGVAPTVPDRIYDDDLDVGMEAGSAAAAADAIGTVASGSAALRSRGGNAMEEFFHTRRLACVRMMAALGRRRPVFVADKVGRLLRDEKKGEVRAQLLSALCEMMGPETVKHLPVVVTALEDSREGLALSEESRVALLRNVETLSARLASEEVPEQYFARVAAMFGVVLDEKMGLHHWRSYCQLADALAAFMQVSLSASEPYIDALMALMKSPHYRVRRHMARLVPKLLASFRDEVVLDEIIDRVGVPLPVVGNQRLVTFAEVQASEGSPSAYGETAVLILAEAAAASEVVEPETVFMLCAHGAAHKEHWDLVAAVLDCLARRLGYSDRHLLLEQHLPGLLSKWVAAGVPLMSLVAFRGVLHGPGSPREFLLWCMDRLLGPLLLAEDFEQLERVAELAGEPLPALLRQHFATVFATISAVYCEEDNSEEDRERLTGILQSSMLEAMEITEAERDDLLKRFGASVVTQLLALTSAAQQPQPPFHSGRVIGEAICTLVDGMILQEERHPHSTLQDTTQILRADKTFRVLLQLHLWLERAASPRHKRGLLAGLGVLVNVLGQRVTIPSTFRYMAHIVLQHVTERALQAQCCELLRALLDQMDLEPDEGTIQTLGDQLQFIVSKLVSCCFKTPLETPLEPSEGDQEEEFTAKESPLVFELLRRLTVDAPAELHEYIRDLDPFPDLPVFEPLRELHAELRTGVSLADDFVHFVDRAALLPPQVRARSLVSLREQLQARRAELFVKRKREVGKEAEWQCRPDVVAAAWRLVQQCDQQDNAEMRDVAGAFLAAVGLGDARAVAFHPPVTTPQEAANSRKGPAKPAETEQRSPRGSTPGPATEEPTRGVSVDAAIGVSDSVVREVLELLQVYLLDDDVSTISAVADTLKGLLATDKGAAVLESLPPAERAYLDVHTRGVSLARANEMLRKFAEESAALAGDVADPEVWRPEGKTHEQWVSRLVHALIERVDDGTLRLCQPMALRKGPFAELLLSHVLGAIAAQEGPEGELYETVSRMVQECVLDESNTRTRAIQVMLEALNSLRQCHVRAGLAIPDRKASGRPASARSNDASSGPGSEDPLSDDLPSPLAWPRVYYFDVDYLAAAKAAQQCSAFFTSLLYVEHWCEQQFGELTLGAPDFSDEDQVPLHEQLLLNVYAKVNEPDGIYGVARTHKAASQLRLYEHEGSWGKALGAYDDLLRSDVGWGGSGAGGGLRGQALGSLQADIFSQGGGEGFGARRKEGSREQQALVLQKGLMRSLQQMGCLTVLDTYWQGLSAQKRGAVVDPELVELQYENAWRMGQWDLGSLAPGESPGYNAMLHGAFKALGEGNREAFQGGLTSARQGLVRGIAHTSAESTQSVNPAIVRLQILEGMEEAWELKWPGSGQTTGVEAAAGLARPTDEQMEGLEEGWQERLKQVRGHFELLQPLLEVRGKLLELLQRADRLPAHFLELAQTARKAGHLSAGAGAIHHLKTVAARLAAEPERNGTELEAGLLVAGRSEEAKILWAQGQREMAVNLATYLAGRAEQGPERAPLLTLAGKWHAETRSASSRVILDDYLLEAAGLYMKPGPKGPGWKERRARTYFRCAHYADTLYRNYELRTKSAEYQAAAHLRRLKTAEYDSINNRLKGPLNADDKQAYKVKASELYKQLLLDQQQEARFQADKDEYLRVALKCYSTCLRSGDKYDTRSVFRLIALWFSLAHDDATNAQLAAAVRETPSHKFLPLVYQIASRMSSSQTEEKSSFQTVLQDLVLKLTSEHPYHSLYQVLALKHGDRVKDVQRNRHVFVVDVEKQRAAEEVLRRLPARLAPLLQQVLRCVDMYISLAEAETKKEDQQRSIPVPRSARSVRNLELVPVITAHIPVDPSCQYAKGTFPYFCGLTDSIKVMNGINAPKLIECLGSDGQRYRQLAKSGNDDLRQDAVMEQLFGLVSGQLQAHPETRKRQLNIRTYKVIPFTPTAGVLEWVNGTVPLGEYLLGSNRTGGAHGRYGSKEWTFVKCRELIVKATDKREAFDAILANTKPVFHHFFLERFSRPADWFEKRLAYARSVAASSMVGYIIGLGDRHSMNILLDEATAEVVHIDLGVAFEQGLMLKTPERVPFRLTRDIVAGLGVCGVQGVFRRCCEETLAVMRANKEQLTTIVEVFIHDPLYKWALSPLKALQRQRDESPSISEAHAADVAGGLEAAEGNTDATRALLRVKEKLDGYEEGEMRSLQGQVQQLIQDAQDPERLCQMFPGWGSWI</sequence>
<evidence type="ECO:0000259" key="15">
    <source>
        <dbReference type="PROSITE" id="PS50290"/>
    </source>
</evidence>
<dbReference type="GO" id="GO:0006281">
    <property type="term" value="P:DNA repair"/>
    <property type="evidence" value="ECO:0007669"/>
    <property type="project" value="InterPro"/>
</dbReference>
<dbReference type="PANTHER" id="PTHR37079:SF4">
    <property type="entry name" value="SERINE_THREONINE-PROTEIN KINASE ATM"/>
    <property type="match status" value="1"/>
</dbReference>
<evidence type="ECO:0000256" key="14">
    <source>
        <dbReference type="SAM" id="MobiDB-lite"/>
    </source>
</evidence>
<evidence type="ECO:0000256" key="10">
    <source>
        <dbReference type="ARBA" id="ARBA00023306"/>
    </source>
</evidence>
<evidence type="ECO:0000256" key="5">
    <source>
        <dbReference type="ARBA" id="ARBA00022741"/>
    </source>
</evidence>
<dbReference type="PROSITE" id="PS50290">
    <property type="entry name" value="PI3_4_KINASE_3"/>
    <property type="match status" value="1"/>
</dbReference>
<evidence type="ECO:0000256" key="8">
    <source>
        <dbReference type="ARBA" id="ARBA00022840"/>
    </source>
</evidence>
<evidence type="ECO:0000256" key="13">
    <source>
        <dbReference type="ARBA" id="ARBA00073111"/>
    </source>
</evidence>
<evidence type="ECO:0000256" key="4">
    <source>
        <dbReference type="ARBA" id="ARBA00022679"/>
    </source>
</evidence>
<dbReference type="CDD" id="cd05171">
    <property type="entry name" value="PIKKc_ATM"/>
    <property type="match status" value="1"/>
</dbReference>
<comment type="catalytic activity">
    <reaction evidence="11">
        <text>L-threonyl-[protein] + ATP = O-phospho-L-threonyl-[protein] + ADP + H(+)</text>
        <dbReference type="Rhea" id="RHEA:46608"/>
        <dbReference type="Rhea" id="RHEA-COMP:11060"/>
        <dbReference type="Rhea" id="RHEA-COMP:11605"/>
        <dbReference type="ChEBI" id="CHEBI:15378"/>
        <dbReference type="ChEBI" id="CHEBI:30013"/>
        <dbReference type="ChEBI" id="CHEBI:30616"/>
        <dbReference type="ChEBI" id="CHEBI:61977"/>
        <dbReference type="ChEBI" id="CHEBI:456216"/>
        <dbReference type="EC" id="2.7.11.1"/>
    </reaction>
</comment>
<protein>
    <recommendedName>
        <fullName evidence="13">Serine/threonine-protein kinase ATM</fullName>
        <ecNumber evidence="2">2.7.11.1</ecNumber>
    </recommendedName>
</protein>
<dbReference type="Gene3D" id="3.30.1010.10">
    <property type="entry name" value="Phosphatidylinositol 3-kinase Catalytic Subunit, Chain A, domain 4"/>
    <property type="match status" value="1"/>
</dbReference>
<comment type="catalytic activity">
    <reaction evidence="12">
        <text>L-seryl-[protein] + ATP = O-phospho-L-seryl-[protein] + ADP + H(+)</text>
        <dbReference type="Rhea" id="RHEA:17989"/>
        <dbReference type="Rhea" id="RHEA-COMP:9863"/>
        <dbReference type="Rhea" id="RHEA-COMP:11604"/>
        <dbReference type="ChEBI" id="CHEBI:15378"/>
        <dbReference type="ChEBI" id="CHEBI:29999"/>
        <dbReference type="ChEBI" id="CHEBI:30616"/>
        <dbReference type="ChEBI" id="CHEBI:83421"/>
        <dbReference type="ChEBI" id="CHEBI:456216"/>
        <dbReference type="EC" id="2.7.11.1"/>
    </reaction>
</comment>
<dbReference type="Gene3D" id="1.25.10.10">
    <property type="entry name" value="Leucine-rich Repeat Variant"/>
    <property type="match status" value="1"/>
</dbReference>
<accession>A0A1Y1ICA0</accession>
<evidence type="ECO:0000256" key="7">
    <source>
        <dbReference type="ARBA" id="ARBA00022777"/>
    </source>
</evidence>
<dbReference type="OMA" id="LYSTWFY"/>
<evidence type="ECO:0000256" key="6">
    <source>
        <dbReference type="ARBA" id="ARBA00022763"/>
    </source>
</evidence>
<dbReference type="Gene3D" id="1.10.1070.11">
    <property type="entry name" value="Phosphatidylinositol 3-/4-kinase, catalytic domain"/>
    <property type="match status" value="1"/>
</dbReference>
<feature type="domain" description="PI3K/PI4K catalytic" evidence="15">
    <location>
        <begin position="2693"/>
        <end position="3005"/>
    </location>
</feature>
<dbReference type="EMBL" id="DF237234">
    <property type="protein sequence ID" value="GAQ86367.1"/>
    <property type="molecule type" value="Genomic_DNA"/>
</dbReference>
<feature type="region of interest" description="Disordered" evidence="14">
    <location>
        <begin position="1871"/>
        <end position="1899"/>
    </location>
</feature>
<evidence type="ECO:0000313" key="19">
    <source>
        <dbReference type="Proteomes" id="UP000054558"/>
    </source>
</evidence>
<dbReference type="InterPro" id="IPR016024">
    <property type="entry name" value="ARM-type_fold"/>
</dbReference>
<dbReference type="PROSITE" id="PS51190">
    <property type="entry name" value="FATC"/>
    <property type="match status" value="1"/>
</dbReference>
<dbReference type="InterPro" id="IPR000403">
    <property type="entry name" value="PI3/4_kinase_cat_dom"/>
</dbReference>
<dbReference type="PANTHER" id="PTHR37079">
    <property type="entry name" value="SERINE/THREONINE-PROTEIN KINASE ATM"/>
    <property type="match status" value="1"/>
</dbReference>
<feature type="domain" description="FAT" evidence="16">
    <location>
        <begin position="1917"/>
        <end position="2587"/>
    </location>
</feature>
<dbReference type="PROSITE" id="PS51189">
    <property type="entry name" value="FAT"/>
    <property type="match status" value="1"/>
</dbReference>
<dbReference type="FunFam" id="3.30.1010.10:FF:000023">
    <property type="entry name" value="Serine/threonine-protein kinase ATM"/>
    <property type="match status" value="1"/>
</dbReference>
<dbReference type="SUPFAM" id="SSF48371">
    <property type="entry name" value="ARM repeat"/>
    <property type="match status" value="1"/>
</dbReference>
<dbReference type="GO" id="GO:0005524">
    <property type="term" value="F:ATP binding"/>
    <property type="evidence" value="ECO:0007669"/>
    <property type="project" value="UniProtKB-KW"/>
</dbReference>
<dbReference type="GO" id="GO:0004674">
    <property type="term" value="F:protein serine/threonine kinase activity"/>
    <property type="evidence" value="ECO:0007669"/>
    <property type="project" value="UniProtKB-KW"/>
</dbReference>
<keyword evidence="10" id="KW-0131">Cell cycle</keyword>
<dbReference type="InterPro" id="IPR018936">
    <property type="entry name" value="PI3/4_kinase_CS"/>
</dbReference>
<dbReference type="OrthoDB" id="381190at2759"/>
<dbReference type="Pfam" id="PF00454">
    <property type="entry name" value="PI3_PI4_kinase"/>
    <property type="match status" value="1"/>
</dbReference>
<evidence type="ECO:0000313" key="18">
    <source>
        <dbReference type="EMBL" id="GAQ86367.1"/>
    </source>
</evidence>
<dbReference type="SMART" id="SM01343">
    <property type="entry name" value="FATC"/>
    <property type="match status" value="1"/>
</dbReference>
<keyword evidence="8" id="KW-0067">ATP-binding</keyword>
<keyword evidence="7 18" id="KW-0418">Kinase</keyword>
<dbReference type="STRING" id="105231.A0A1Y1ICA0"/>